<dbReference type="PROSITE" id="PS01175">
    <property type="entry name" value="RIBONUCLEASE_II"/>
    <property type="match status" value="1"/>
</dbReference>
<accession>A0AA37SNV4</accession>
<dbReference type="HAMAP" id="MF_01895">
    <property type="entry name" value="RNase_R"/>
    <property type="match status" value="1"/>
</dbReference>
<keyword evidence="3 8" id="KW-0963">Cytoplasm</keyword>
<dbReference type="AlphaFoldDB" id="A0AA37SNV4"/>
<evidence type="ECO:0000256" key="1">
    <source>
        <dbReference type="ARBA" id="ARBA00001849"/>
    </source>
</evidence>
<protein>
    <recommendedName>
        <fullName evidence="8">Ribonuclease R</fullName>
        <shortName evidence="8">RNase R</shortName>
        <ecNumber evidence="8">3.1.13.1</ecNumber>
    </recommendedName>
</protein>
<dbReference type="InterPro" id="IPR004476">
    <property type="entry name" value="RNase_II/RNase_R"/>
</dbReference>
<gene>
    <name evidence="8 10" type="primary">rnr</name>
    <name evidence="10" type="ORF">GCM10007940_15990</name>
</gene>
<dbReference type="Pfam" id="PF17876">
    <property type="entry name" value="CSD2"/>
    <property type="match status" value="1"/>
</dbReference>
<dbReference type="InterPro" id="IPR001900">
    <property type="entry name" value="RNase_II/R"/>
</dbReference>
<keyword evidence="4 8" id="KW-0540">Nuclease</keyword>
<dbReference type="InterPro" id="IPR012340">
    <property type="entry name" value="NA-bd_OB-fold"/>
</dbReference>
<name>A0AA37SNV4_9BACT</name>
<keyword evidence="11" id="KW-1185">Reference proteome</keyword>
<evidence type="ECO:0000313" key="11">
    <source>
        <dbReference type="Proteomes" id="UP001156666"/>
    </source>
</evidence>
<dbReference type="Pfam" id="PF08206">
    <property type="entry name" value="OB_RNB"/>
    <property type="match status" value="1"/>
</dbReference>
<keyword evidence="5 8" id="KW-0378">Hydrolase</keyword>
<comment type="function">
    <text evidence="8">3'-5' exoribonuclease that releases 5'-nucleoside monophosphates and is involved in maturation of structured RNAs.</text>
</comment>
<reference evidence="10" key="1">
    <citation type="journal article" date="2014" name="Int. J. Syst. Evol. Microbiol.">
        <title>Complete genome sequence of Corynebacterium casei LMG S-19264T (=DSM 44701T), isolated from a smear-ripened cheese.</title>
        <authorList>
            <consortium name="US DOE Joint Genome Institute (JGI-PGF)"/>
            <person name="Walter F."/>
            <person name="Albersmeier A."/>
            <person name="Kalinowski J."/>
            <person name="Ruckert C."/>
        </authorList>
    </citation>
    <scope>NUCLEOTIDE SEQUENCE</scope>
    <source>
        <strain evidence="10">NBRC 108769</strain>
    </source>
</reference>
<evidence type="ECO:0000256" key="4">
    <source>
        <dbReference type="ARBA" id="ARBA00022722"/>
    </source>
</evidence>
<evidence type="ECO:0000256" key="7">
    <source>
        <dbReference type="ARBA" id="ARBA00022884"/>
    </source>
</evidence>
<evidence type="ECO:0000256" key="3">
    <source>
        <dbReference type="ARBA" id="ARBA00022490"/>
    </source>
</evidence>
<evidence type="ECO:0000313" key="10">
    <source>
        <dbReference type="EMBL" id="GLR16984.1"/>
    </source>
</evidence>
<dbReference type="InterPro" id="IPR013223">
    <property type="entry name" value="RNase_B_OB_dom"/>
</dbReference>
<evidence type="ECO:0000256" key="5">
    <source>
        <dbReference type="ARBA" id="ARBA00022801"/>
    </source>
</evidence>
<keyword evidence="6 8" id="KW-0269">Exonuclease</keyword>
<comment type="caution">
    <text evidence="10">The sequence shown here is derived from an EMBL/GenBank/DDBJ whole genome shotgun (WGS) entry which is preliminary data.</text>
</comment>
<dbReference type="SMART" id="SM00316">
    <property type="entry name" value="S1"/>
    <property type="match status" value="1"/>
</dbReference>
<dbReference type="EMBL" id="BSOH01000007">
    <property type="protein sequence ID" value="GLR16984.1"/>
    <property type="molecule type" value="Genomic_DNA"/>
</dbReference>
<evidence type="ECO:0000256" key="8">
    <source>
        <dbReference type="HAMAP-Rule" id="MF_01895"/>
    </source>
</evidence>
<dbReference type="SMART" id="SM00955">
    <property type="entry name" value="RNB"/>
    <property type="match status" value="1"/>
</dbReference>
<dbReference type="NCBIfam" id="TIGR02063">
    <property type="entry name" value="RNase_R"/>
    <property type="match status" value="1"/>
</dbReference>
<dbReference type="SUPFAM" id="SSF50249">
    <property type="entry name" value="Nucleic acid-binding proteins"/>
    <property type="match status" value="4"/>
</dbReference>
<evidence type="ECO:0000259" key="9">
    <source>
        <dbReference type="PROSITE" id="PS50126"/>
    </source>
</evidence>
<dbReference type="Proteomes" id="UP001156666">
    <property type="component" value="Unassembled WGS sequence"/>
</dbReference>
<comment type="subcellular location">
    <subcellularLocation>
        <location evidence="2 8">Cytoplasm</location>
    </subcellularLocation>
</comment>
<dbReference type="PANTHER" id="PTHR23355:SF9">
    <property type="entry name" value="DIS3-LIKE EXONUCLEASE 2"/>
    <property type="match status" value="1"/>
</dbReference>
<evidence type="ECO:0000256" key="2">
    <source>
        <dbReference type="ARBA" id="ARBA00004496"/>
    </source>
</evidence>
<dbReference type="Gene3D" id="2.40.50.140">
    <property type="entry name" value="Nucleic acid-binding proteins"/>
    <property type="match status" value="2"/>
</dbReference>
<dbReference type="GO" id="GO:0003723">
    <property type="term" value="F:RNA binding"/>
    <property type="evidence" value="ECO:0007669"/>
    <property type="project" value="UniProtKB-UniRule"/>
</dbReference>
<sequence>MVKKKRIKGQKLKRSPLRNYILKTLSAEPKTRFSAKQVIKKIKVANHVDAVEMAMSDLASEGALIKVKEGKYTINPDYKAPPNRRNEVRRTDTQFTGIVDMTRSGSAYILAEGKDNDIFVSGKNLNGAMNGDKVLINSWTPRGRRKPEGKVLKVIERSSTHFLGTVRMFKNQALLMVDNAYNNIDIRIPFRDLNGADDGDKAIVKVVEWGKPGQDQFLVGKVETNLGKAESNDVEMNAILINNGFNIAFPSEVIEESEKLTDEITEADIAERRDFRKVTTITIDPDTAKDFDDALSYQKLDNGNIEIGIHIADVTHFVVPGTELDKEAFRRSTSVYLVDRVAPMLPEKISNELCSLRPNEDKFTFSAVFEFDDKFEIKREWFGKTFIHSDRRFTYEEAQEVIETGKGDFAEEVLMMNKVAHKLRKDKYKNGAISFESDEVKFELDEKGKPISVYVKERKDAHLLVEDFMLLANKGVAKYIDKKSGGVEIPFVYRVHDEPDPDRIRDFALFAKELGFDMKTDTPEQIVASFNSLAGATKENELLKMLEPLAIRTMAKAVYTTDNIGHYGLGFDFYAHFTSPIRRYADVLVHRILYANLGGVKRYNKSALEDQAIHISAQERKAMTAERESIKYKSVEFMQGKEGEEFDANISGMIDKGIFVQLKESKAEGLILFSDFKESFELSESKLKAVGLRTKRVLSMGQELRVKLIEADLHARQLDFEIVE</sequence>
<dbReference type="InterPro" id="IPR050180">
    <property type="entry name" value="RNR_Ribonuclease"/>
</dbReference>
<feature type="domain" description="S1 motif" evidence="9">
    <location>
        <begin position="643"/>
        <end position="723"/>
    </location>
</feature>
<organism evidence="10 11">
    <name type="scientific">Portibacter lacus</name>
    <dbReference type="NCBI Taxonomy" id="1099794"/>
    <lineage>
        <taxon>Bacteria</taxon>
        <taxon>Pseudomonadati</taxon>
        <taxon>Bacteroidota</taxon>
        <taxon>Saprospiria</taxon>
        <taxon>Saprospirales</taxon>
        <taxon>Haliscomenobacteraceae</taxon>
        <taxon>Portibacter</taxon>
    </lineage>
</organism>
<reference evidence="10" key="2">
    <citation type="submission" date="2023-01" db="EMBL/GenBank/DDBJ databases">
        <title>Draft genome sequence of Portibacter lacus strain NBRC 108769.</title>
        <authorList>
            <person name="Sun Q."/>
            <person name="Mori K."/>
        </authorList>
    </citation>
    <scope>NUCLEOTIDE SEQUENCE</scope>
    <source>
        <strain evidence="10">NBRC 108769</strain>
    </source>
</reference>
<evidence type="ECO:0000256" key="6">
    <source>
        <dbReference type="ARBA" id="ARBA00022839"/>
    </source>
</evidence>
<dbReference type="Pfam" id="PF00773">
    <property type="entry name" value="RNB"/>
    <property type="match status" value="1"/>
</dbReference>
<dbReference type="EC" id="3.1.13.1" evidence="8"/>
<dbReference type="NCBIfam" id="TIGR00358">
    <property type="entry name" value="3_prime_RNase"/>
    <property type="match status" value="1"/>
</dbReference>
<dbReference type="PANTHER" id="PTHR23355">
    <property type="entry name" value="RIBONUCLEASE"/>
    <property type="match status" value="1"/>
</dbReference>
<dbReference type="InterPro" id="IPR003029">
    <property type="entry name" value="S1_domain"/>
</dbReference>
<proteinExistence type="inferred from homology"/>
<dbReference type="GO" id="GO:0006402">
    <property type="term" value="P:mRNA catabolic process"/>
    <property type="evidence" value="ECO:0007669"/>
    <property type="project" value="TreeGrafter"/>
</dbReference>
<dbReference type="CDD" id="cd04471">
    <property type="entry name" value="S1_RNase_R"/>
    <property type="match status" value="1"/>
</dbReference>
<comment type="similarity">
    <text evidence="8">Belongs to the RNR ribonuclease family. RNase R subfamily.</text>
</comment>
<dbReference type="PROSITE" id="PS50126">
    <property type="entry name" value="S1"/>
    <property type="match status" value="1"/>
</dbReference>
<dbReference type="Pfam" id="PF00575">
    <property type="entry name" value="S1"/>
    <property type="match status" value="1"/>
</dbReference>
<dbReference type="GO" id="GO:0005829">
    <property type="term" value="C:cytosol"/>
    <property type="evidence" value="ECO:0007669"/>
    <property type="project" value="TreeGrafter"/>
</dbReference>
<dbReference type="GO" id="GO:0008859">
    <property type="term" value="F:exoribonuclease II activity"/>
    <property type="evidence" value="ECO:0007669"/>
    <property type="project" value="UniProtKB-UniRule"/>
</dbReference>
<keyword evidence="7 8" id="KW-0694">RNA-binding</keyword>
<dbReference type="InterPro" id="IPR011805">
    <property type="entry name" value="RNase_R"/>
</dbReference>
<comment type="catalytic activity">
    <reaction evidence="1 8">
        <text>Exonucleolytic cleavage in the 3'- to 5'-direction to yield nucleoside 5'-phosphates.</text>
        <dbReference type="EC" id="3.1.13.1"/>
    </reaction>
</comment>
<dbReference type="InterPro" id="IPR022966">
    <property type="entry name" value="RNase_II/R_CS"/>
</dbReference>
<dbReference type="InterPro" id="IPR040476">
    <property type="entry name" value="CSD2"/>
</dbReference>